<sequence>MEDISSALELMHNHESGKTAHGDVKLDNILIDRDGHAKLCDFGAAESENVSSSRSVVSQMYVSPERIESETGKATCEADMWALGVVLYWLLFGEPPFQAKNPAQLIREITSFKPTMIPNLCGEDERALLMRMMDKLRLSKSFRCIVNTLEGMWKLNEAEQAQRADENGPSLHKSRFQLIPHGTRFPTRQNYPLAQVCEICGKTVPMEQMRLHKESEHNLAESEHAAALREAARLKFVGLVNPGLQCYLNIVVQSLFHIPLFRNLLLSLPLSPSPSARDPLRVGLHRLFQAMLDSQTPVNTSVFTQTIHFPQFDVRQMNDTQDFFYRLVNGLNSELKNTPLRGLVSSLLSGRLVRKETLEQNGRKSVSVHPEHFWSLRVPVELGRGMKDVLPKLLLPDQHGNTQKIYSLPPVLFVDLVRWRAGEGGQMKNNKRFAFPTSLDLARLIEPLTLAEKMNAIQKKKEIKKAKGQAPSVQSPQSPQLQQSLAFNEPRHAAQQLVYSSELSGLGEPEKEQAWMAKQKTGSFYSQSFRYSLLAVEVHSGTPRLGHHYSFIRPLGTREWFECNDETIRKVEESEAIEGQFGGVVDGREVDHSAKSLVYVQNSHADRIAMKETVSTRMQSEIASLKQQCDHLQTQLRRAEENNTNGQQTIDDLTRKATDLQNRNNAIEDERNRLNQTVLALNDKLKNAEQAQPKTTKLEREMADLKNQITNERTRFERDIKLQQDKIQRTESQLIQEREDHRRQLRKMECEKAEVRSELEDQKRKTAASQRTSAQSEEERRKMVENLKNEERERERLQREFEDYKTKHQLEMHQLKKSNEDLRNKVEIIQRHLQTEKENAESLRTKLSEVQSQLRQVERRGEGLQRERNQDKEEINPRQAPQSPFTQTQNDKHVQQIQSLNSTLEKRNKEISELKRQLVIQPREHTSISNRNQTLESQIKAQERCHQKDLREYEQRSKQEQLMKTQHEETMFKLKIDDLYPTSPILYRGPRPLFTSPLTNHSGYPNSPHKSSYENAIEGMRQTHISPSKNYPSGQGASGTVDLVECQGGLAAMKILSRGQDIEGGQRHAATFFEKGIKNPFYIRIRLTTQIEGHSILMMDYANLPALNRLIDGRLPPLPENIVGIFIRQILLCIAEFSDHGFLHRDLKLENIFLPFDGDDSVFVQVAEYDLLISDSEAPLSMDVVGTPVYLAPEIVYLSPRYSHKSDIWAIGVMLFILLCRSYPFEGTSTHQLYMSIQHNVHNITRRDLSQHCTDAINALLSKSPAQRPSAREALELPFFKQFEEDARSGVTWSTFAQVTSGSCL</sequence>
<dbReference type="EC" id="2.7.11.1" evidence="1"/>
<evidence type="ECO:0000256" key="5">
    <source>
        <dbReference type="ARBA" id="ARBA00022777"/>
    </source>
</evidence>
<evidence type="ECO:0000256" key="2">
    <source>
        <dbReference type="ARBA" id="ARBA00022527"/>
    </source>
</evidence>
<dbReference type="Pfam" id="PF00443">
    <property type="entry name" value="UCH"/>
    <property type="match status" value="1"/>
</dbReference>
<organism evidence="12 13">
    <name type="scientific">Blattamonas nauphoetae</name>
    <dbReference type="NCBI Taxonomy" id="2049346"/>
    <lineage>
        <taxon>Eukaryota</taxon>
        <taxon>Metamonada</taxon>
        <taxon>Preaxostyla</taxon>
        <taxon>Oxymonadida</taxon>
        <taxon>Blattamonas</taxon>
    </lineage>
</organism>
<keyword evidence="4" id="KW-0547">Nucleotide-binding</keyword>
<proteinExistence type="predicted"/>
<evidence type="ECO:0000259" key="10">
    <source>
        <dbReference type="PROSITE" id="PS50011"/>
    </source>
</evidence>
<feature type="domain" description="Protein kinase" evidence="10">
    <location>
        <begin position="1"/>
        <end position="155"/>
    </location>
</feature>
<dbReference type="GO" id="GO:0004674">
    <property type="term" value="F:protein serine/threonine kinase activity"/>
    <property type="evidence" value="ECO:0007669"/>
    <property type="project" value="UniProtKB-KW"/>
</dbReference>
<comment type="catalytic activity">
    <reaction evidence="8">
        <text>L-seryl-[protein] + ATP = O-phospho-L-seryl-[protein] + ADP + H(+)</text>
        <dbReference type="Rhea" id="RHEA:17989"/>
        <dbReference type="Rhea" id="RHEA-COMP:9863"/>
        <dbReference type="Rhea" id="RHEA-COMP:11604"/>
        <dbReference type="ChEBI" id="CHEBI:15378"/>
        <dbReference type="ChEBI" id="CHEBI:29999"/>
        <dbReference type="ChEBI" id="CHEBI:30616"/>
        <dbReference type="ChEBI" id="CHEBI:83421"/>
        <dbReference type="ChEBI" id="CHEBI:456216"/>
        <dbReference type="EC" id="2.7.11.1"/>
    </reaction>
</comment>
<keyword evidence="3 12" id="KW-0808">Transferase</keyword>
<feature type="compositionally biased region" description="Basic and acidic residues" evidence="9">
    <location>
        <begin position="856"/>
        <end position="876"/>
    </location>
</feature>
<evidence type="ECO:0000256" key="6">
    <source>
        <dbReference type="ARBA" id="ARBA00022840"/>
    </source>
</evidence>
<keyword evidence="5 12" id="KW-0418">Kinase</keyword>
<protein>
    <recommendedName>
        <fullName evidence="1">non-specific serine/threonine protein kinase</fullName>
        <ecNumber evidence="1">2.7.11.1</ecNumber>
    </recommendedName>
</protein>
<dbReference type="PROSITE" id="PS50011">
    <property type="entry name" value="PROTEIN_KINASE_DOM"/>
    <property type="match status" value="2"/>
</dbReference>
<dbReference type="SMART" id="SM00220">
    <property type="entry name" value="S_TKc"/>
    <property type="match status" value="1"/>
</dbReference>
<reference evidence="12 13" key="1">
    <citation type="journal article" date="2022" name="bioRxiv">
        <title>Genomics of Preaxostyla Flagellates Illuminates Evolutionary Transitions and the Path Towards Mitochondrial Loss.</title>
        <authorList>
            <person name="Novak L.V.F."/>
            <person name="Treitli S.C."/>
            <person name="Pyrih J."/>
            <person name="Halakuc P."/>
            <person name="Pipaliya S.V."/>
            <person name="Vacek V."/>
            <person name="Brzon O."/>
            <person name="Soukal P."/>
            <person name="Eme L."/>
            <person name="Dacks J.B."/>
            <person name="Karnkowska A."/>
            <person name="Elias M."/>
            <person name="Hampl V."/>
        </authorList>
    </citation>
    <scope>NUCLEOTIDE SEQUENCE [LARGE SCALE GENOMIC DNA]</scope>
    <source>
        <strain evidence="12">NAU3</strain>
        <tissue evidence="12">Gut</tissue>
    </source>
</reference>
<feature type="compositionally biased region" description="Basic and acidic residues" evidence="9">
    <location>
        <begin position="836"/>
        <end position="847"/>
    </location>
</feature>
<evidence type="ECO:0000259" key="11">
    <source>
        <dbReference type="PROSITE" id="PS50235"/>
    </source>
</evidence>
<dbReference type="InterPro" id="IPR008271">
    <property type="entry name" value="Ser/Thr_kinase_AS"/>
</dbReference>
<evidence type="ECO:0000256" key="1">
    <source>
        <dbReference type="ARBA" id="ARBA00012513"/>
    </source>
</evidence>
<dbReference type="PANTHER" id="PTHR24356:SF407">
    <property type="entry name" value="RAC SERINE_THREONINE-PROTEIN KINASE"/>
    <property type="match status" value="1"/>
</dbReference>
<evidence type="ECO:0000256" key="7">
    <source>
        <dbReference type="ARBA" id="ARBA00047899"/>
    </source>
</evidence>
<feature type="domain" description="Protein kinase" evidence="10">
    <location>
        <begin position="1027"/>
        <end position="1280"/>
    </location>
</feature>
<dbReference type="PANTHER" id="PTHR24356">
    <property type="entry name" value="SERINE/THREONINE-PROTEIN KINASE"/>
    <property type="match status" value="1"/>
</dbReference>
<dbReference type="PROSITE" id="PS00108">
    <property type="entry name" value="PROTEIN_KINASE_ST"/>
    <property type="match status" value="1"/>
</dbReference>
<feature type="domain" description="USP" evidence="11">
    <location>
        <begin position="237"/>
        <end position="602"/>
    </location>
</feature>
<accession>A0ABQ9XN23</accession>
<feature type="compositionally biased region" description="Basic and acidic residues" evidence="9">
    <location>
        <begin position="736"/>
        <end position="764"/>
    </location>
</feature>
<keyword evidence="13" id="KW-1185">Reference proteome</keyword>
<dbReference type="InterPro" id="IPR050236">
    <property type="entry name" value="Ser_Thr_kinase_AGC"/>
</dbReference>
<feature type="compositionally biased region" description="Basic and acidic residues" evidence="9">
    <location>
        <begin position="777"/>
        <end position="794"/>
    </location>
</feature>
<dbReference type="SUPFAM" id="SSF54001">
    <property type="entry name" value="Cysteine proteinases"/>
    <property type="match status" value="1"/>
</dbReference>
<dbReference type="Gene3D" id="1.10.510.10">
    <property type="entry name" value="Transferase(Phosphotransferase) domain 1"/>
    <property type="match status" value="2"/>
</dbReference>
<feature type="region of interest" description="Disordered" evidence="9">
    <location>
        <begin position="836"/>
        <end position="892"/>
    </location>
</feature>
<name>A0ABQ9XN23_9EUKA</name>
<dbReference type="EMBL" id="JARBJD010000086">
    <property type="protein sequence ID" value="KAK2953803.1"/>
    <property type="molecule type" value="Genomic_DNA"/>
</dbReference>
<comment type="caution">
    <text evidence="12">The sequence shown here is derived from an EMBL/GenBank/DDBJ whole genome shotgun (WGS) entry which is preliminary data.</text>
</comment>
<dbReference type="Proteomes" id="UP001281761">
    <property type="component" value="Unassembled WGS sequence"/>
</dbReference>
<gene>
    <name evidence="12" type="ORF">BLNAU_11206</name>
</gene>
<evidence type="ECO:0000256" key="8">
    <source>
        <dbReference type="ARBA" id="ARBA00048679"/>
    </source>
</evidence>
<dbReference type="SUPFAM" id="SSF56112">
    <property type="entry name" value="Protein kinase-like (PK-like)"/>
    <property type="match status" value="2"/>
</dbReference>
<evidence type="ECO:0000256" key="4">
    <source>
        <dbReference type="ARBA" id="ARBA00022741"/>
    </source>
</evidence>
<keyword evidence="6" id="KW-0067">ATP-binding</keyword>
<dbReference type="InterPro" id="IPR038765">
    <property type="entry name" value="Papain-like_cys_pep_sf"/>
</dbReference>
<feature type="compositionally biased region" description="Polar residues" evidence="9">
    <location>
        <begin position="879"/>
        <end position="892"/>
    </location>
</feature>
<comment type="catalytic activity">
    <reaction evidence="7">
        <text>L-threonyl-[protein] + ATP = O-phospho-L-threonyl-[protein] + ADP + H(+)</text>
        <dbReference type="Rhea" id="RHEA:46608"/>
        <dbReference type="Rhea" id="RHEA-COMP:11060"/>
        <dbReference type="Rhea" id="RHEA-COMP:11605"/>
        <dbReference type="ChEBI" id="CHEBI:15378"/>
        <dbReference type="ChEBI" id="CHEBI:30013"/>
        <dbReference type="ChEBI" id="CHEBI:30616"/>
        <dbReference type="ChEBI" id="CHEBI:61977"/>
        <dbReference type="ChEBI" id="CHEBI:456216"/>
        <dbReference type="EC" id="2.7.11.1"/>
    </reaction>
</comment>
<dbReference type="Gene3D" id="3.90.70.10">
    <property type="entry name" value="Cysteine proteinases"/>
    <property type="match status" value="1"/>
</dbReference>
<dbReference type="InterPro" id="IPR011009">
    <property type="entry name" value="Kinase-like_dom_sf"/>
</dbReference>
<dbReference type="Pfam" id="PF00069">
    <property type="entry name" value="Pkinase"/>
    <property type="match status" value="2"/>
</dbReference>
<evidence type="ECO:0000256" key="9">
    <source>
        <dbReference type="SAM" id="MobiDB-lite"/>
    </source>
</evidence>
<evidence type="ECO:0000313" key="12">
    <source>
        <dbReference type="EMBL" id="KAK2953803.1"/>
    </source>
</evidence>
<evidence type="ECO:0000256" key="3">
    <source>
        <dbReference type="ARBA" id="ARBA00022679"/>
    </source>
</evidence>
<dbReference type="PROSITE" id="PS50235">
    <property type="entry name" value="USP_3"/>
    <property type="match status" value="1"/>
</dbReference>
<dbReference type="InterPro" id="IPR001394">
    <property type="entry name" value="Peptidase_C19_UCH"/>
</dbReference>
<dbReference type="InterPro" id="IPR000719">
    <property type="entry name" value="Prot_kinase_dom"/>
</dbReference>
<dbReference type="InterPro" id="IPR028889">
    <property type="entry name" value="USP"/>
</dbReference>
<evidence type="ECO:0000313" key="13">
    <source>
        <dbReference type="Proteomes" id="UP001281761"/>
    </source>
</evidence>
<keyword evidence="2 12" id="KW-0723">Serine/threonine-protein kinase</keyword>
<feature type="region of interest" description="Disordered" evidence="9">
    <location>
        <begin position="726"/>
        <end position="794"/>
    </location>
</feature>